<organism evidence="1 2">
    <name type="scientific">Hypsibius exemplaris</name>
    <name type="common">Freshwater tardigrade</name>
    <dbReference type="NCBI Taxonomy" id="2072580"/>
    <lineage>
        <taxon>Eukaryota</taxon>
        <taxon>Metazoa</taxon>
        <taxon>Ecdysozoa</taxon>
        <taxon>Tardigrada</taxon>
        <taxon>Eutardigrada</taxon>
        <taxon>Parachela</taxon>
        <taxon>Hypsibioidea</taxon>
        <taxon>Hypsibiidae</taxon>
        <taxon>Hypsibius</taxon>
    </lineage>
</organism>
<reference evidence="2" key="1">
    <citation type="submission" date="2017-01" db="EMBL/GenBank/DDBJ databases">
        <title>Comparative genomics of anhydrobiosis in the tardigrade Hypsibius dujardini.</title>
        <authorList>
            <person name="Yoshida Y."/>
            <person name="Koutsovoulos G."/>
            <person name="Laetsch D."/>
            <person name="Stevens L."/>
            <person name="Kumar S."/>
            <person name="Horikawa D."/>
            <person name="Ishino K."/>
            <person name="Komine S."/>
            <person name="Tomita M."/>
            <person name="Blaxter M."/>
            <person name="Arakawa K."/>
        </authorList>
    </citation>
    <scope>NUCLEOTIDE SEQUENCE [LARGE SCALE GENOMIC DNA]</scope>
    <source>
        <strain evidence="2">Z151</strain>
    </source>
</reference>
<accession>A0A9X6NGL3</accession>
<dbReference type="AlphaFoldDB" id="A0A9X6NGL3"/>
<gene>
    <name evidence="1" type="ORF">BV898_17095</name>
</gene>
<comment type="caution">
    <text evidence="1">The sequence shown here is derived from an EMBL/GenBank/DDBJ whole genome shotgun (WGS) entry which is preliminary data.</text>
</comment>
<proteinExistence type="predicted"/>
<evidence type="ECO:0000313" key="2">
    <source>
        <dbReference type="Proteomes" id="UP000192578"/>
    </source>
</evidence>
<sequence length="79" mass="9361">MDVEGAEWAFLRDSMTDVRSLDHVEQFVVEIHSVARFGTWRDIIRQRSLMLHYLEKRDFVLLNLFLIDETGFPNCSCQI</sequence>
<dbReference type="EMBL" id="MTYJ01000279">
    <property type="protein sequence ID" value="OWA52648.1"/>
    <property type="molecule type" value="Genomic_DNA"/>
</dbReference>
<evidence type="ECO:0000313" key="1">
    <source>
        <dbReference type="EMBL" id="OWA52648.1"/>
    </source>
</evidence>
<protein>
    <recommendedName>
        <fullName evidence="3">Methyltransferase FkbM domain-containing protein</fullName>
    </recommendedName>
</protein>
<evidence type="ECO:0008006" key="3">
    <source>
        <dbReference type="Google" id="ProtNLM"/>
    </source>
</evidence>
<name>A0A9X6NGL3_HYPEX</name>
<keyword evidence="2" id="KW-1185">Reference proteome</keyword>
<dbReference type="OrthoDB" id="10006218at2759"/>
<dbReference type="Proteomes" id="UP000192578">
    <property type="component" value="Unassembled WGS sequence"/>
</dbReference>